<dbReference type="Gene3D" id="3.40.50.880">
    <property type="match status" value="1"/>
</dbReference>
<dbReference type="InterPro" id="IPR029062">
    <property type="entry name" value="Class_I_gatase-like"/>
</dbReference>
<organism evidence="2 3">
    <name type="scientific">Lachnoclostridium phytofermentans</name>
    <dbReference type="NCBI Taxonomy" id="66219"/>
    <lineage>
        <taxon>Bacteria</taxon>
        <taxon>Bacillati</taxon>
        <taxon>Bacillota</taxon>
        <taxon>Clostridia</taxon>
        <taxon>Lachnospirales</taxon>
        <taxon>Lachnospiraceae</taxon>
    </lineage>
</organism>
<evidence type="ECO:0000313" key="3">
    <source>
        <dbReference type="Proteomes" id="UP000262969"/>
    </source>
</evidence>
<accession>A0A3D2X1K2</accession>
<dbReference type="InterPro" id="IPR029010">
    <property type="entry name" value="ThuA-like"/>
</dbReference>
<evidence type="ECO:0000313" key="2">
    <source>
        <dbReference type="EMBL" id="HCL00992.1"/>
    </source>
</evidence>
<reference evidence="2 3" key="1">
    <citation type="journal article" date="2018" name="Nat. Biotechnol.">
        <title>A standardized bacterial taxonomy based on genome phylogeny substantially revises the tree of life.</title>
        <authorList>
            <person name="Parks D.H."/>
            <person name="Chuvochina M."/>
            <person name="Waite D.W."/>
            <person name="Rinke C."/>
            <person name="Skarshewski A."/>
            <person name="Chaumeil P.A."/>
            <person name="Hugenholtz P."/>
        </authorList>
    </citation>
    <scope>NUCLEOTIDE SEQUENCE [LARGE SCALE GENOMIC DNA]</scope>
    <source>
        <strain evidence="2">UBA11728</strain>
    </source>
</reference>
<proteinExistence type="predicted"/>
<dbReference type="Pfam" id="PF06283">
    <property type="entry name" value="ThuA"/>
    <property type="match status" value="1"/>
</dbReference>
<dbReference type="SUPFAM" id="SSF52317">
    <property type="entry name" value="Class I glutamine amidotransferase-like"/>
    <property type="match status" value="1"/>
</dbReference>
<dbReference type="AlphaFoldDB" id="A0A3D2X1K2"/>
<protein>
    <submittedName>
        <fullName evidence="2">Trehalose utilization protein ThuA</fullName>
    </submittedName>
</protein>
<feature type="domain" description="ThuA-like" evidence="1">
    <location>
        <begin position="50"/>
        <end position="218"/>
    </location>
</feature>
<dbReference type="Proteomes" id="UP000262969">
    <property type="component" value="Unassembled WGS sequence"/>
</dbReference>
<name>A0A3D2X1K2_9FIRM</name>
<comment type="caution">
    <text evidence="2">The sequence shown here is derived from an EMBL/GenBank/DDBJ whole genome shotgun (WGS) entry which is preliminary data.</text>
</comment>
<evidence type="ECO:0000259" key="1">
    <source>
        <dbReference type="Pfam" id="PF06283"/>
    </source>
</evidence>
<dbReference type="EMBL" id="DPVV01000036">
    <property type="protein sequence ID" value="HCL00992.1"/>
    <property type="molecule type" value="Genomic_DNA"/>
</dbReference>
<gene>
    <name evidence="2" type="ORF">DHW61_00965</name>
</gene>
<sequence length="233" mass="26350">MNITIFNEGRDEKRKPEVLTVYPDGIGGVLRDIVSEMENANLLTIGSLYDEECGLTEEILEKTDVLIYWSHGGNHEFPDEIAKRVKEHVLRGMGFIVLHSAIGCKAFTSLMGTTCTFRYHHDVKELVVCCNPTHPIAEGIEDRFELSIEESYGEFMDIPKPDDIIFLGWFSNGEVCRSGCTFTRGNGKIFFFQPGHETNPSFYHPQVRKIIKNACLWAVPTRKLSKVSECVAL</sequence>